<protein>
    <recommendedName>
        <fullName evidence="1">Large polyvalent protein associated domain-containing protein</fullName>
    </recommendedName>
</protein>
<evidence type="ECO:0000259" key="1">
    <source>
        <dbReference type="Pfam" id="PF18843"/>
    </source>
</evidence>
<comment type="caution">
    <text evidence="2">The sequence shown here is derived from an EMBL/GenBank/DDBJ whole genome shotgun (WGS) entry which is preliminary data.</text>
</comment>
<accession>A0A844F7Q3</accession>
<gene>
    <name evidence="2" type="ORF">FYJ37_13045</name>
</gene>
<organism evidence="2 3">
    <name type="scientific">Clostridium scindens (strain JCM 10418 / VPI 12708)</name>
    <dbReference type="NCBI Taxonomy" id="29347"/>
    <lineage>
        <taxon>Bacteria</taxon>
        <taxon>Bacillati</taxon>
        <taxon>Bacillota</taxon>
        <taxon>Clostridia</taxon>
        <taxon>Lachnospirales</taxon>
        <taxon>Lachnospiraceae</taxon>
    </lineage>
</organism>
<feature type="domain" description="Large polyvalent protein associated" evidence="1">
    <location>
        <begin position="8"/>
        <end position="104"/>
    </location>
</feature>
<evidence type="ECO:0000313" key="2">
    <source>
        <dbReference type="EMBL" id="MSS41246.1"/>
    </source>
</evidence>
<dbReference type="Pfam" id="PF18843">
    <property type="entry name" value="LPD28"/>
    <property type="match status" value="1"/>
</dbReference>
<dbReference type="Proteomes" id="UP000462363">
    <property type="component" value="Unassembled WGS sequence"/>
</dbReference>
<sequence length="118" mass="13894">MARYNAMEEIFTEIEVLGKPALFHDMRIDRNTVPKGLYLYEIRHDDKGWGNPVRIAKGIMVNHFGSIITREPIRLLPDGYLNIEPEKDWNYAGGDCRTVKEFQEKYPPVKKKEKEQER</sequence>
<dbReference type="AlphaFoldDB" id="A0A844F7Q3"/>
<dbReference type="RefSeq" id="WP_154322987.1">
    <property type="nucleotide sequence ID" value="NZ_CP045695.1"/>
</dbReference>
<dbReference type="EMBL" id="VUMB01000029">
    <property type="protein sequence ID" value="MSS41246.1"/>
    <property type="molecule type" value="Genomic_DNA"/>
</dbReference>
<dbReference type="InterPro" id="IPR040809">
    <property type="entry name" value="LPD28"/>
</dbReference>
<evidence type="ECO:0000313" key="3">
    <source>
        <dbReference type="Proteomes" id="UP000462363"/>
    </source>
</evidence>
<name>A0A844F7Q3_CLOSV</name>
<proteinExistence type="predicted"/>
<reference evidence="2 3" key="1">
    <citation type="submission" date="2019-08" db="EMBL/GenBank/DDBJ databases">
        <title>In-depth cultivation of the pig gut microbiome towards novel bacterial diversity and tailored functional studies.</title>
        <authorList>
            <person name="Wylensek D."/>
            <person name="Hitch T.C.A."/>
            <person name="Clavel T."/>
        </authorList>
    </citation>
    <scope>NUCLEOTIDE SEQUENCE [LARGE SCALE GENOMIC DNA]</scope>
    <source>
        <strain evidence="2 3">BL-389-WT-3D</strain>
    </source>
</reference>